<dbReference type="InterPro" id="IPR003593">
    <property type="entry name" value="AAA+_ATPase"/>
</dbReference>
<dbReference type="InterPro" id="IPR027417">
    <property type="entry name" value="P-loop_NTPase"/>
</dbReference>
<dbReference type="SUPFAM" id="SSF52540">
    <property type="entry name" value="P-loop containing nucleoside triphosphate hydrolases"/>
    <property type="match status" value="2"/>
</dbReference>
<dbReference type="Pfam" id="PF17862">
    <property type="entry name" value="AAA_lid_3"/>
    <property type="match status" value="1"/>
</dbReference>
<feature type="compositionally biased region" description="Basic and acidic residues" evidence="11">
    <location>
        <begin position="127"/>
        <end position="138"/>
    </location>
</feature>
<feature type="compositionally biased region" description="Basic residues" evidence="11">
    <location>
        <begin position="89"/>
        <end position="99"/>
    </location>
</feature>
<dbReference type="GO" id="GO:0005634">
    <property type="term" value="C:nucleus"/>
    <property type="evidence" value="ECO:0007669"/>
    <property type="project" value="UniProtKB-SubCell"/>
</dbReference>
<dbReference type="EMBL" id="CABVLU010000001">
    <property type="protein sequence ID" value="VVT46962.1"/>
    <property type="molecule type" value="Genomic_DNA"/>
</dbReference>
<dbReference type="Pfam" id="PF00004">
    <property type="entry name" value="AAA"/>
    <property type="match status" value="1"/>
</dbReference>
<reference evidence="13 14" key="1">
    <citation type="submission" date="2019-09" db="EMBL/GenBank/DDBJ databases">
        <authorList>
            <person name="Brejova B."/>
        </authorList>
    </citation>
    <scope>NUCLEOTIDE SEQUENCE [LARGE SCALE GENOMIC DNA]</scope>
</reference>
<feature type="region of interest" description="Disordered" evidence="11">
    <location>
        <begin position="1237"/>
        <end position="1267"/>
    </location>
</feature>
<dbReference type="GO" id="GO:0003682">
    <property type="term" value="F:chromatin binding"/>
    <property type="evidence" value="ECO:0007669"/>
    <property type="project" value="TreeGrafter"/>
</dbReference>
<dbReference type="FunFam" id="3.40.50.300:FF:000061">
    <property type="entry name" value="ATPase family, AAA domain-containing 2"/>
    <property type="match status" value="1"/>
</dbReference>
<dbReference type="Proteomes" id="UP000398389">
    <property type="component" value="Unassembled WGS sequence"/>
</dbReference>
<feature type="region of interest" description="Disordered" evidence="11">
    <location>
        <begin position="1"/>
        <end position="392"/>
    </location>
</feature>
<dbReference type="GeneID" id="43580296"/>
<keyword evidence="6" id="KW-0378">Hydrolase</keyword>
<dbReference type="GO" id="GO:0005524">
    <property type="term" value="F:ATP binding"/>
    <property type="evidence" value="ECO:0007669"/>
    <property type="project" value="UniProtKB-KW"/>
</dbReference>
<evidence type="ECO:0000313" key="13">
    <source>
        <dbReference type="EMBL" id="VVT46962.1"/>
    </source>
</evidence>
<dbReference type="InterPro" id="IPR003959">
    <property type="entry name" value="ATPase_AAA_core"/>
</dbReference>
<keyword evidence="4" id="KW-0158">Chromosome</keyword>
<feature type="compositionally biased region" description="Polar residues" evidence="11">
    <location>
        <begin position="106"/>
        <end position="116"/>
    </location>
</feature>
<dbReference type="OrthoDB" id="5421at2759"/>
<evidence type="ECO:0000256" key="11">
    <source>
        <dbReference type="SAM" id="MobiDB-lite"/>
    </source>
</evidence>
<dbReference type="GO" id="GO:0140674">
    <property type="term" value="F:ATP-dependent histone chaperone activity"/>
    <property type="evidence" value="ECO:0007669"/>
    <property type="project" value="UniProtKB-ARBA"/>
</dbReference>
<accession>A0A5E8B814</accession>
<evidence type="ECO:0000256" key="1">
    <source>
        <dbReference type="ARBA" id="ARBA00004123"/>
    </source>
</evidence>
<dbReference type="InterPro" id="IPR041569">
    <property type="entry name" value="AAA_lid_3"/>
</dbReference>
<protein>
    <recommendedName>
        <fullName evidence="12">Bromo domain-containing protein</fullName>
    </recommendedName>
</protein>
<evidence type="ECO:0000256" key="10">
    <source>
        <dbReference type="PROSITE-ProRule" id="PRU00035"/>
    </source>
</evidence>
<name>A0A5E8B814_9ASCO</name>
<gene>
    <name evidence="13" type="ORF">SAPINGB_P001474</name>
</gene>
<dbReference type="Gene3D" id="1.20.920.10">
    <property type="entry name" value="Bromodomain-like"/>
    <property type="match status" value="1"/>
</dbReference>
<feature type="region of interest" description="Disordered" evidence="11">
    <location>
        <begin position="496"/>
        <end position="535"/>
    </location>
</feature>
<evidence type="ECO:0000256" key="6">
    <source>
        <dbReference type="ARBA" id="ARBA00022801"/>
    </source>
</evidence>
<evidence type="ECO:0000313" key="14">
    <source>
        <dbReference type="Proteomes" id="UP000398389"/>
    </source>
</evidence>
<dbReference type="InterPro" id="IPR036427">
    <property type="entry name" value="Bromodomain-like_sf"/>
</dbReference>
<dbReference type="GO" id="GO:0042393">
    <property type="term" value="F:histone binding"/>
    <property type="evidence" value="ECO:0007669"/>
    <property type="project" value="UniProtKB-ARBA"/>
</dbReference>
<feature type="compositionally biased region" description="Low complexity" evidence="11">
    <location>
        <begin position="1396"/>
        <end position="1418"/>
    </location>
</feature>
<dbReference type="InterPro" id="IPR001487">
    <property type="entry name" value="Bromodomain"/>
</dbReference>
<keyword evidence="9" id="KW-0539">Nucleus</keyword>
<dbReference type="CDD" id="cd05491">
    <property type="entry name" value="Bromo_TBP7_like"/>
    <property type="match status" value="1"/>
</dbReference>
<feature type="compositionally biased region" description="Polar residues" evidence="11">
    <location>
        <begin position="11"/>
        <end position="27"/>
    </location>
</feature>
<comment type="subcellular location">
    <subcellularLocation>
        <location evidence="2">Chromosome</location>
    </subcellularLocation>
    <subcellularLocation>
        <location evidence="1">Nucleus</location>
    </subcellularLocation>
</comment>
<feature type="domain" description="Bromo" evidence="12">
    <location>
        <begin position="1154"/>
        <end position="1196"/>
    </location>
</feature>
<dbReference type="SMART" id="SM00382">
    <property type="entry name" value="AAA"/>
    <property type="match status" value="1"/>
</dbReference>
<dbReference type="GO" id="GO:0006337">
    <property type="term" value="P:nucleosome disassembly"/>
    <property type="evidence" value="ECO:0007669"/>
    <property type="project" value="TreeGrafter"/>
</dbReference>
<comment type="similarity">
    <text evidence="3">Belongs to the AAA ATPase family.</text>
</comment>
<keyword evidence="5" id="KW-0547">Nucleotide-binding</keyword>
<feature type="compositionally biased region" description="Polar residues" evidence="11">
    <location>
        <begin position="1245"/>
        <end position="1258"/>
    </location>
</feature>
<keyword evidence="8 10" id="KW-0103">Bromodomain</keyword>
<dbReference type="FunFam" id="3.40.50.300:FF:001218">
    <property type="entry name" value="AAA family ATPase, putative"/>
    <property type="match status" value="1"/>
</dbReference>
<feature type="region of interest" description="Disordered" evidence="11">
    <location>
        <begin position="1396"/>
        <end position="1436"/>
    </location>
</feature>
<feature type="compositionally biased region" description="Basic and acidic residues" evidence="11">
    <location>
        <begin position="504"/>
        <end position="515"/>
    </location>
</feature>
<dbReference type="PANTHER" id="PTHR23069:SF0">
    <property type="entry name" value="TAT-BINDING HOMOLOG 7"/>
    <property type="match status" value="1"/>
</dbReference>
<sequence length="1525" mass="170779">MVSKRKRGHSDNVNSTDDYAFNTSSRASRAKKQTNYKELSDDDDYNSSEDTPKRNLEDEEEEEEEEDEEEEEKEDNNNDNSDGSDFLPSKRRPSKRPKRSDKVEPDTSTNIFDPSLTTPTTNGNGNHHPEDTTDHDEASAGDDDIIPNQNGVAPNGSAHSTPEDLPGSDPSNKSFTVTLKLRSGTARSSEAPDQEDGDETKDIKINDEEEEEDDDSIINLRNRRRAKSRSNAFFDEDESAPAQSQRRKLSKKSIFDDEEEQEQEQEEEPNQTRDPPPTAKKAPATRTRSHRATQVTDEEEYNADENSESDSEIESAAAEEPEEDDNFVASDDDDEYGRAYGKKTRRSTRKLRNHSARTSTRNTRSSKHANNDDDDDDFNIGPRRTRGRNNNDDELLQELADLKGSVSPIPRRKHLRARKEINYQILPPPPLDGPYEEPLKDISVSAVASSSTTSRRRGAQIKRLFPTGGPFGGNDLLSVFSNANVPTLIGAGGNAAPTAAGGVRDTESSDDELRKPTNAITGASTGVTTRGKTSLSDSDPLGVDMNIDFSAVGGLDHYVNQLKEMVSLPLMYPEVYKRFGITPPRGVLFHGPPGTGKTLMARALAASFSTEDRKVTFFMRKGADCLSKWVGEAERQLRLLFEEAKNKQPSIIFFDEIDGLAPVRSSKQEQIHASIVSTLLALMDGMDNRGQVIVIGATNRPDSVDPALRRPGRFDREFYFPLPEFDARKEIISIHTRKWDPPLDAKFIEHIARVTKGYGGADLRALCTEAALTAIQRRYPQIYQSTKKLLVDPSSIQVSARDFLRAVDKIIPSSARSTSSLASPLPKHIDPLLSNTLDLIKEKLDRIIPRSKKLPPLEEALYEGSVDDNSLVDGGFARQQALKEFKTSRIFRPRLLIRSGSGMGQQYLGSAALHHLEGFHVQPFDLGTLFSDSSRTPEAMTIQLLIEIKRHTPSVIFIPNIDTWFSTLSPAAVSAFFGFLRNLNPTDAVLVLGLLESDEEEIDPRIQELFGYSSENVQYIEPITPSAREKFFENLTNYLKCKPSDFPEKQKKRKLEVLPEAPEEPIKPLTEEEIERKHRKDLQLTNTLKIRFSSLMDLMKNRYKRFRKPIIEEQYLIHLFEPQYAALSTVPPQYLKTNDDRILEVSTGRVYYNMDLDVIEERIWNGYYLEPRQFLKDFRMIHQDCITSGDRERILKASEMLTNVEVFIDDINKDAQFVADCHELYLRKKREKRQLLEKEAENRGDSSGQPADGSSDQPLNIEDDPHLRTNTTSQIATAMTVDGTTSLQVVRVDGDEPEFDTGMVIDGDVSLPDAPIEPSVTESGINSVPSADVRELTPSLPGKISLETAKNLDKELNSQVQRASSPIGNVDVPPLIPKITEADSFKHNVNDTATSVNVNGSSASNGSIELAEKTTPVVTEEEDKEKKELEPEPEPEPELILDEARVAAFVKKLVNSTAGLSVERLEQLSSTLTDIAWQHRLSWDRNDVVTALETSLDGVLRALRAQQEHQEKALQATLRNRDFYA</sequence>
<evidence type="ECO:0000256" key="2">
    <source>
        <dbReference type="ARBA" id="ARBA00004286"/>
    </source>
</evidence>
<keyword evidence="7" id="KW-0067">ATP-binding</keyword>
<dbReference type="Gene3D" id="3.40.50.300">
    <property type="entry name" value="P-loop containing nucleotide triphosphate hydrolases"/>
    <property type="match status" value="1"/>
</dbReference>
<dbReference type="GO" id="GO:0016887">
    <property type="term" value="F:ATP hydrolysis activity"/>
    <property type="evidence" value="ECO:0007669"/>
    <property type="project" value="InterPro"/>
</dbReference>
<feature type="compositionally biased region" description="Acidic residues" evidence="11">
    <location>
        <begin position="207"/>
        <end position="216"/>
    </location>
</feature>
<evidence type="ECO:0000256" key="5">
    <source>
        <dbReference type="ARBA" id="ARBA00022741"/>
    </source>
</evidence>
<evidence type="ECO:0000256" key="3">
    <source>
        <dbReference type="ARBA" id="ARBA00006914"/>
    </source>
</evidence>
<dbReference type="InterPro" id="IPR045199">
    <property type="entry name" value="ATAD2-like"/>
</dbReference>
<dbReference type="InterPro" id="IPR003960">
    <property type="entry name" value="ATPase_AAA_CS"/>
</dbReference>
<proteinExistence type="inferred from homology"/>
<dbReference type="PANTHER" id="PTHR23069">
    <property type="entry name" value="AAA DOMAIN-CONTAINING"/>
    <property type="match status" value="1"/>
</dbReference>
<dbReference type="SUPFAM" id="SSF47370">
    <property type="entry name" value="Bromodomain"/>
    <property type="match status" value="1"/>
</dbReference>
<feature type="compositionally biased region" description="Acidic residues" evidence="11">
    <location>
        <begin position="296"/>
        <end position="335"/>
    </location>
</feature>
<dbReference type="PROSITE" id="PS50014">
    <property type="entry name" value="BROMODOMAIN_2"/>
    <property type="match status" value="1"/>
</dbReference>
<dbReference type="PROSITE" id="PS00674">
    <property type="entry name" value="AAA"/>
    <property type="match status" value="1"/>
</dbReference>
<evidence type="ECO:0000256" key="9">
    <source>
        <dbReference type="ARBA" id="ARBA00023242"/>
    </source>
</evidence>
<dbReference type="GO" id="GO:0006334">
    <property type="term" value="P:nucleosome assembly"/>
    <property type="evidence" value="ECO:0007669"/>
    <property type="project" value="TreeGrafter"/>
</dbReference>
<feature type="compositionally biased region" description="Low complexity" evidence="11">
    <location>
        <begin position="117"/>
        <end position="126"/>
    </location>
</feature>
<evidence type="ECO:0000259" key="12">
    <source>
        <dbReference type="PROSITE" id="PS50014"/>
    </source>
</evidence>
<feature type="compositionally biased region" description="Acidic residues" evidence="11">
    <location>
        <begin position="57"/>
        <end position="74"/>
    </location>
</feature>
<dbReference type="GO" id="GO:0045815">
    <property type="term" value="P:transcription initiation-coupled chromatin remodeling"/>
    <property type="evidence" value="ECO:0007669"/>
    <property type="project" value="TreeGrafter"/>
</dbReference>
<evidence type="ECO:0000256" key="8">
    <source>
        <dbReference type="ARBA" id="ARBA00023117"/>
    </source>
</evidence>
<evidence type="ECO:0000256" key="7">
    <source>
        <dbReference type="ARBA" id="ARBA00022840"/>
    </source>
</evidence>
<dbReference type="Gene3D" id="1.10.8.60">
    <property type="match status" value="1"/>
</dbReference>
<dbReference type="FunFam" id="1.10.8.60:FF:000016">
    <property type="entry name" value="ATPase family AAA domain-containing protein 2B"/>
    <property type="match status" value="1"/>
</dbReference>
<dbReference type="RefSeq" id="XP_031852087.1">
    <property type="nucleotide sequence ID" value="XM_031996196.1"/>
</dbReference>
<dbReference type="GO" id="GO:0000785">
    <property type="term" value="C:chromatin"/>
    <property type="evidence" value="ECO:0007669"/>
    <property type="project" value="UniProtKB-ARBA"/>
</dbReference>
<keyword evidence="14" id="KW-1185">Reference proteome</keyword>
<evidence type="ECO:0000256" key="4">
    <source>
        <dbReference type="ARBA" id="ARBA00022454"/>
    </source>
</evidence>
<feature type="compositionally biased region" description="Polar residues" evidence="11">
    <location>
        <begin position="518"/>
        <end position="535"/>
    </location>
</feature>
<organism evidence="13 14">
    <name type="scientific">Magnusiomyces paraingens</name>
    <dbReference type="NCBI Taxonomy" id="2606893"/>
    <lineage>
        <taxon>Eukaryota</taxon>
        <taxon>Fungi</taxon>
        <taxon>Dikarya</taxon>
        <taxon>Ascomycota</taxon>
        <taxon>Saccharomycotina</taxon>
        <taxon>Dipodascomycetes</taxon>
        <taxon>Dipodascales</taxon>
        <taxon>Dipodascaceae</taxon>
        <taxon>Magnusiomyces</taxon>
    </lineage>
</organism>
<feature type="compositionally biased region" description="Basic residues" evidence="11">
    <location>
        <begin position="340"/>
        <end position="355"/>
    </location>
</feature>
<feature type="compositionally biased region" description="Polar residues" evidence="11">
    <location>
        <begin position="147"/>
        <end position="160"/>
    </location>
</feature>
<feature type="compositionally biased region" description="Acidic residues" evidence="11">
    <location>
        <begin position="256"/>
        <end position="269"/>
    </location>
</feature>